<gene>
    <name evidence="2" type="ORF">MS3_00001112</name>
</gene>
<dbReference type="AlphaFoldDB" id="A0A922LN61"/>
<dbReference type="Gene3D" id="3.30.70.270">
    <property type="match status" value="1"/>
</dbReference>
<dbReference type="SUPFAM" id="SSF56672">
    <property type="entry name" value="DNA/RNA polymerases"/>
    <property type="match status" value="1"/>
</dbReference>
<dbReference type="InterPro" id="IPR050951">
    <property type="entry name" value="Retrovirus_Pol_polyprotein"/>
</dbReference>
<dbReference type="Pfam" id="PF00078">
    <property type="entry name" value="RVT_1"/>
    <property type="match status" value="1"/>
</dbReference>
<name>A0A922LN61_SCHHA</name>
<reference evidence="2" key="3">
    <citation type="submission" date="2021-06" db="EMBL/GenBank/DDBJ databases">
        <title>Chromosome-level genome assembly for S. haematobium.</title>
        <authorList>
            <person name="Stroehlein A.J."/>
        </authorList>
    </citation>
    <scope>NUCLEOTIDE SEQUENCE</scope>
</reference>
<dbReference type="InterPro" id="IPR043502">
    <property type="entry name" value="DNA/RNA_pol_sf"/>
</dbReference>
<dbReference type="EMBL" id="AMPZ03000002">
    <property type="protein sequence ID" value="KAH9590274.1"/>
    <property type="molecule type" value="Genomic_DNA"/>
</dbReference>
<reference evidence="2" key="1">
    <citation type="journal article" date="2012" name="Nat. Genet.">
        <title>Whole-genome sequence of Schistosoma haematobium.</title>
        <authorList>
            <person name="Young N.D."/>
            <person name="Jex A.R."/>
            <person name="Li B."/>
            <person name="Liu S."/>
            <person name="Yang L."/>
            <person name="Xiong Z."/>
            <person name="Li Y."/>
            <person name="Cantacessi C."/>
            <person name="Hall R.S."/>
            <person name="Xu X."/>
            <person name="Chen F."/>
            <person name="Wu X."/>
            <person name="Zerlotini A."/>
            <person name="Oliveira G."/>
            <person name="Hofmann A."/>
            <person name="Zhang G."/>
            <person name="Fang X."/>
            <person name="Kang Y."/>
            <person name="Campbell B.E."/>
            <person name="Loukas A."/>
            <person name="Ranganathan S."/>
            <person name="Rollinson D."/>
            <person name="Rinaldi G."/>
            <person name="Brindley P.J."/>
            <person name="Yang H."/>
            <person name="Wang J."/>
            <person name="Wang J."/>
            <person name="Gasser R.B."/>
        </authorList>
    </citation>
    <scope>NUCLEOTIDE SEQUENCE</scope>
</reference>
<organism evidence="2 3">
    <name type="scientific">Schistosoma haematobium</name>
    <name type="common">Blood fluke</name>
    <dbReference type="NCBI Taxonomy" id="6185"/>
    <lineage>
        <taxon>Eukaryota</taxon>
        <taxon>Metazoa</taxon>
        <taxon>Spiralia</taxon>
        <taxon>Lophotrochozoa</taxon>
        <taxon>Platyhelminthes</taxon>
        <taxon>Trematoda</taxon>
        <taxon>Digenea</taxon>
        <taxon>Strigeidida</taxon>
        <taxon>Schistosomatoidea</taxon>
        <taxon>Schistosomatidae</taxon>
        <taxon>Schistosoma</taxon>
    </lineage>
</organism>
<comment type="caution">
    <text evidence="2">The sequence shown here is derived from an EMBL/GenBank/DDBJ whole genome shotgun (WGS) entry which is preliminary data.</text>
</comment>
<sequence>MLLFVFKKYKFLPFGLCCSPAIFQEVMNNLVSDFKGVQVYRYDLITRSSDKVAHDQRLIDSSHRLIKKNIAVNPNKCSFCVFNFEYRGYLIDSNGFKPDIKQLASLKNAPSPKNLTDLRSSVSTCDN</sequence>
<dbReference type="PANTHER" id="PTHR37984">
    <property type="entry name" value="PROTEIN CBG26694"/>
    <property type="match status" value="1"/>
</dbReference>
<evidence type="ECO:0000313" key="2">
    <source>
        <dbReference type="EMBL" id="KAH9590274.1"/>
    </source>
</evidence>
<dbReference type="Proteomes" id="UP000471633">
    <property type="component" value="Unassembled WGS sequence"/>
</dbReference>
<keyword evidence="3" id="KW-1185">Reference proteome</keyword>
<protein>
    <recommendedName>
        <fullName evidence="1">Reverse transcriptase domain-containing protein</fullName>
    </recommendedName>
</protein>
<reference evidence="2" key="4">
    <citation type="journal article" date="2022" name="PLoS Pathog.">
        <title>Chromosome-level genome of Schistosoma haematobium underpins genome-wide explorations of molecular variation.</title>
        <authorList>
            <person name="Stroehlein A.J."/>
            <person name="Korhonen P.K."/>
            <person name="Lee V.V."/>
            <person name="Ralph S.A."/>
            <person name="Mentink-Kane M."/>
            <person name="You H."/>
            <person name="McManus D.P."/>
            <person name="Tchuente L.T."/>
            <person name="Stothard J.R."/>
            <person name="Kaur P."/>
            <person name="Dudchenko O."/>
            <person name="Aiden E.L."/>
            <person name="Yang B."/>
            <person name="Yang H."/>
            <person name="Emery A.M."/>
            <person name="Webster B.L."/>
            <person name="Brindley P.J."/>
            <person name="Rollinson D."/>
            <person name="Chang B.C.H."/>
            <person name="Gasser R.B."/>
            <person name="Young N.D."/>
        </authorList>
    </citation>
    <scope>NUCLEOTIDE SEQUENCE</scope>
</reference>
<dbReference type="CTD" id="75576654"/>
<accession>A0A922LN61</accession>
<dbReference type="PANTHER" id="PTHR37984:SF5">
    <property type="entry name" value="PROTEIN NYNRIN-LIKE"/>
    <property type="match status" value="1"/>
</dbReference>
<dbReference type="RefSeq" id="XP_051070718.1">
    <property type="nucleotide sequence ID" value="XM_051208618.1"/>
</dbReference>
<evidence type="ECO:0000259" key="1">
    <source>
        <dbReference type="Pfam" id="PF00078"/>
    </source>
</evidence>
<dbReference type="InterPro" id="IPR000477">
    <property type="entry name" value="RT_dom"/>
</dbReference>
<proteinExistence type="predicted"/>
<feature type="domain" description="Reverse transcriptase" evidence="1">
    <location>
        <begin position="6"/>
        <end position="89"/>
    </location>
</feature>
<dbReference type="KEGG" id="shx:MS3_00001112"/>
<reference evidence="2" key="2">
    <citation type="journal article" date="2019" name="Gigascience">
        <title>High-quality Schistosoma haematobium genome achieved by single-molecule and long-range sequencing.</title>
        <authorList>
            <person name="Stroehlein A.J."/>
            <person name="Korhonen P.K."/>
            <person name="Chong T.M."/>
            <person name="Lim Y.L."/>
            <person name="Chan K.G."/>
            <person name="Webster B."/>
            <person name="Rollinson D."/>
            <person name="Brindley P.J."/>
            <person name="Gasser R.B."/>
            <person name="Young N.D."/>
        </authorList>
    </citation>
    <scope>NUCLEOTIDE SEQUENCE</scope>
</reference>
<evidence type="ECO:0000313" key="3">
    <source>
        <dbReference type="Proteomes" id="UP000471633"/>
    </source>
</evidence>
<dbReference type="InterPro" id="IPR043128">
    <property type="entry name" value="Rev_trsase/Diguanyl_cyclase"/>
</dbReference>
<dbReference type="GeneID" id="75576654"/>